<comment type="caution">
    <text evidence="12">The sequence shown here is derived from an EMBL/GenBank/DDBJ whole genome shotgun (WGS) entry which is preliminary data.</text>
</comment>
<reference evidence="12 13" key="1">
    <citation type="submission" date="2020-07" db="EMBL/GenBank/DDBJ databases">
        <title>Characterization and genome sequencing of isolate MD1, a novel member within the family Lachnospiraceae.</title>
        <authorList>
            <person name="Rettenmaier R."/>
            <person name="Di Bello L."/>
            <person name="Zinser C."/>
            <person name="Scheitz K."/>
            <person name="Liebl W."/>
            <person name="Zverlov V."/>
        </authorList>
    </citation>
    <scope>NUCLEOTIDE SEQUENCE [LARGE SCALE GENOMIC DNA]</scope>
    <source>
        <strain evidence="12 13">MD1</strain>
    </source>
</reference>
<evidence type="ECO:0000256" key="9">
    <source>
        <dbReference type="SAM" id="Phobius"/>
    </source>
</evidence>
<feature type="transmembrane region" description="Helical" evidence="9">
    <location>
        <begin position="48"/>
        <end position="76"/>
    </location>
</feature>
<dbReference type="SUPFAM" id="SSF55874">
    <property type="entry name" value="ATPase domain of HSP90 chaperone/DNA topoisomerase II/histidine kinase"/>
    <property type="match status" value="1"/>
</dbReference>
<evidence type="ECO:0000256" key="8">
    <source>
        <dbReference type="ARBA" id="ARBA00023012"/>
    </source>
</evidence>
<dbReference type="PANTHER" id="PTHR24421">
    <property type="entry name" value="NITRATE/NITRITE SENSOR PROTEIN NARX-RELATED"/>
    <property type="match status" value="1"/>
</dbReference>
<evidence type="ECO:0000256" key="2">
    <source>
        <dbReference type="ARBA" id="ARBA00012438"/>
    </source>
</evidence>
<evidence type="ECO:0000256" key="5">
    <source>
        <dbReference type="ARBA" id="ARBA00022741"/>
    </source>
</evidence>
<keyword evidence="5" id="KW-0547">Nucleotide-binding</keyword>
<evidence type="ECO:0000256" key="6">
    <source>
        <dbReference type="ARBA" id="ARBA00022777"/>
    </source>
</evidence>
<dbReference type="InterPro" id="IPR050482">
    <property type="entry name" value="Sensor_HK_TwoCompSys"/>
</dbReference>
<keyword evidence="4" id="KW-0808">Transferase</keyword>
<dbReference type="GO" id="GO:0000155">
    <property type="term" value="F:phosphorelay sensor kinase activity"/>
    <property type="evidence" value="ECO:0007669"/>
    <property type="project" value="InterPro"/>
</dbReference>
<feature type="domain" description="Signal transduction histidine kinase subgroup 3 dimerisation and phosphoacceptor" evidence="11">
    <location>
        <begin position="169"/>
        <end position="230"/>
    </location>
</feature>
<protein>
    <recommendedName>
        <fullName evidence="2">histidine kinase</fullName>
        <ecNumber evidence="2">2.7.13.3</ecNumber>
    </recommendedName>
</protein>
<feature type="transmembrane region" description="Helical" evidence="9">
    <location>
        <begin position="83"/>
        <end position="100"/>
    </location>
</feature>
<dbReference type="InterPro" id="IPR036890">
    <property type="entry name" value="HATPase_C_sf"/>
</dbReference>
<dbReference type="EC" id="2.7.13.3" evidence="2"/>
<dbReference type="GO" id="GO:0005524">
    <property type="term" value="F:ATP binding"/>
    <property type="evidence" value="ECO:0007669"/>
    <property type="project" value="UniProtKB-KW"/>
</dbReference>
<keyword evidence="9" id="KW-0812">Transmembrane</keyword>
<evidence type="ECO:0000313" key="12">
    <source>
        <dbReference type="EMBL" id="MBB2182298.1"/>
    </source>
</evidence>
<dbReference type="Gene3D" id="3.30.565.10">
    <property type="entry name" value="Histidine kinase-like ATPase, C-terminal domain"/>
    <property type="match status" value="1"/>
</dbReference>
<comment type="catalytic activity">
    <reaction evidence="1">
        <text>ATP + protein L-histidine = ADP + protein N-phospho-L-histidine.</text>
        <dbReference type="EC" id="2.7.13.3"/>
    </reaction>
</comment>
<evidence type="ECO:0000256" key="1">
    <source>
        <dbReference type="ARBA" id="ARBA00000085"/>
    </source>
</evidence>
<dbReference type="PANTHER" id="PTHR24421:SF10">
    <property type="entry name" value="NITRATE_NITRITE SENSOR PROTEIN NARQ"/>
    <property type="match status" value="1"/>
</dbReference>
<dbReference type="InterPro" id="IPR011712">
    <property type="entry name" value="Sig_transdc_His_kin_sub3_dim/P"/>
</dbReference>
<dbReference type="GO" id="GO:0046983">
    <property type="term" value="F:protein dimerization activity"/>
    <property type="evidence" value="ECO:0007669"/>
    <property type="project" value="InterPro"/>
</dbReference>
<keyword evidence="9" id="KW-0472">Membrane</keyword>
<dbReference type="Proteomes" id="UP000574276">
    <property type="component" value="Unassembled WGS sequence"/>
</dbReference>
<evidence type="ECO:0000259" key="11">
    <source>
        <dbReference type="Pfam" id="PF07730"/>
    </source>
</evidence>
<proteinExistence type="predicted"/>
<evidence type="ECO:0000259" key="10">
    <source>
        <dbReference type="Pfam" id="PF02518"/>
    </source>
</evidence>
<dbReference type="Pfam" id="PF07730">
    <property type="entry name" value="HisKA_3"/>
    <property type="match status" value="1"/>
</dbReference>
<feature type="domain" description="Histidine kinase/HSP90-like ATPase" evidence="10">
    <location>
        <begin position="270"/>
        <end position="364"/>
    </location>
</feature>
<keyword evidence="7" id="KW-0067">ATP-binding</keyword>
<evidence type="ECO:0000256" key="7">
    <source>
        <dbReference type="ARBA" id="ARBA00022840"/>
    </source>
</evidence>
<evidence type="ECO:0000313" key="13">
    <source>
        <dbReference type="Proteomes" id="UP000574276"/>
    </source>
</evidence>
<keyword evidence="3" id="KW-0597">Phosphoprotein</keyword>
<feature type="transmembrane region" description="Helical" evidence="9">
    <location>
        <begin position="9"/>
        <end position="42"/>
    </location>
</feature>
<organism evidence="12 13">
    <name type="scientific">Variimorphobacter saccharofermentans</name>
    <dbReference type="NCBI Taxonomy" id="2755051"/>
    <lineage>
        <taxon>Bacteria</taxon>
        <taxon>Bacillati</taxon>
        <taxon>Bacillota</taxon>
        <taxon>Clostridia</taxon>
        <taxon>Lachnospirales</taxon>
        <taxon>Lachnospiraceae</taxon>
        <taxon>Variimorphobacter</taxon>
    </lineage>
</organism>
<dbReference type="Pfam" id="PF02518">
    <property type="entry name" value="HATPase_c"/>
    <property type="match status" value="1"/>
</dbReference>
<keyword evidence="8" id="KW-0902">Two-component regulatory system</keyword>
<sequence>MYEIIDKLLLFLCSIVFYLLNFNNIYAIIPVIIVVVVSSLITYFDNDWIRLAGLLIVTLLCLAFPTFIVFLPILIYDVVRSKYQIAIIIVPLIMIVLYSYYSLVEYLIMFILILFAILLKHRTDRLNTLRTEYNDLRDNTTHMSLLLQEQNRNLLQNQDYEINLATLNERNRISRELHDSIGHMLSRALLQVGALLTVTQDEATKEGLTVLKESLSEGMNQIRSTIHQMYDESIDLFSQIDTLVKNFTFCPINYEYDISNSPELQLRQSIIAIIKEALANIIQHSDATKVSILLREHPAMYQLIIRDNGTITEEKRAILSNAFEKQEFGEGLGLQNISNRVKSFDGFINFSTENGFQLFISFPRKNENN</sequence>
<keyword evidence="6 12" id="KW-0418">Kinase</keyword>
<keyword evidence="9" id="KW-1133">Transmembrane helix</keyword>
<evidence type="ECO:0000256" key="4">
    <source>
        <dbReference type="ARBA" id="ARBA00022679"/>
    </source>
</evidence>
<evidence type="ECO:0000256" key="3">
    <source>
        <dbReference type="ARBA" id="ARBA00022553"/>
    </source>
</evidence>
<dbReference type="Gene3D" id="1.20.5.1930">
    <property type="match status" value="1"/>
</dbReference>
<accession>A0A839JYJ4</accession>
<gene>
    <name evidence="12" type="ORF">H0486_05345</name>
</gene>
<dbReference type="RefSeq" id="WP_228352024.1">
    <property type="nucleotide sequence ID" value="NZ_JACEGA010000001.1"/>
</dbReference>
<dbReference type="GO" id="GO:0016020">
    <property type="term" value="C:membrane"/>
    <property type="evidence" value="ECO:0007669"/>
    <property type="project" value="InterPro"/>
</dbReference>
<name>A0A839JYJ4_9FIRM</name>
<dbReference type="EMBL" id="JACEGA010000001">
    <property type="protein sequence ID" value="MBB2182298.1"/>
    <property type="molecule type" value="Genomic_DNA"/>
</dbReference>
<dbReference type="AlphaFoldDB" id="A0A839JYJ4"/>
<dbReference type="InterPro" id="IPR003594">
    <property type="entry name" value="HATPase_dom"/>
</dbReference>
<keyword evidence="13" id="KW-1185">Reference proteome</keyword>